<dbReference type="InterPro" id="IPR032580">
    <property type="entry name" value="SatD"/>
</dbReference>
<dbReference type="AlphaFoldDB" id="A0A7V5PR76"/>
<dbReference type="EMBL" id="DROD01000701">
    <property type="protein sequence ID" value="HHJ53731.1"/>
    <property type="molecule type" value="Genomic_DNA"/>
</dbReference>
<gene>
    <name evidence="1" type="ORF">ENJ89_11095</name>
</gene>
<evidence type="ECO:0000313" key="1">
    <source>
        <dbReference type="EMBL" id="HHJ53731.1"/>
    </source>
</evidence>
<sequence>MSLFAVINADIVASRRMAGRERHEGQLFLKSALIQLNETFAADIEAPFMITKGDEFQGVLRTFSVVHAVMDKIEQMIYPVDLRFGVGYGQVYRLGSDITIEMDGPAFHRANEALKLAKKKKYSVCFQTNLTEFDDTVNTIYLLIQAIKRGWSDLNYKRYWRYKDLGTLRQVAEKEGVSTQAVWESLHQSGALDVMKADQAIHRMLQHFELNYADR</sequence>
<reference evidence="1" key="1">
    <citation type="journal article" date="2020" name="mSystems">
        <title>Genome- and Community-Level Interaction Insights into Carbon Utilization and Element Cycling Functions of Hydrothermarchaeota in Hydrothermal Sediment.</title>
        <authorList>
            <person name="Zhou Z."/>
            <person name="Liu Y."/>
            <person name="Xu W."/>
            <person name="Pan J."/>
            <person name="Luo Z.H."/>
            <person name="Li M."/>
        </authorList>
    </citation>
    <scope>NUCLEOTIDE SEQUENCE [LARGE SCALE GENOMIC DNA]</scope>
    <source>
        <strain evidence="1">HyVt-527</strain>
    </source>
</reference>
<accession>A0A7V5PR76</accession>
<organism evidence="1">
    <name type="scientific">Caldithrix abyssi</name>
    <dbReference type="NCBI Taxonomy" id="187145"/>
    <lineage>
        <taxon>Bacteria</taxon>
        <taxon>Pseudomonadati</taxon>
        <taxon>Calditrichota</taxon>
        <taxon>Calditrichia</taxon>
        <taxon>Calditrichales</taxon>
        <taxon>Calditrichaceae</taxon>
        <taxon>Caldithrix</taxon>
    </lineage>
</organism>
<evidence type="ECO:0008006" key="2">
    <source>
        <dbReference type="Google" id="ProtNLM"/>
    </source>
</evidence>
<dbReference type="Proteomes" id="UP000886124">
    <property type="component" value="Unassembled WGS sequence"/>
</dbReference>
<protein>
    <recommendedName>
        <fullName evidence="2">SatD</fullName>
    </recommendedName>
</protein>
<proteinExistence type="predicted"/>
<comment type="caution">
    <text evidence="1">The sequence shown here is derived from an EMBL/GenBank/DDBJ whole genome shotgun (WGS) entry which is preliminary data.</text>
</comment>
<name>A0A7V5PR76_CALAY</name>
<dbReference type="Pfam" id="PF16264">
    <property type="entry name" value="SatD"/>
    <property type="match status" value="1"/>
</dbReference>